<reference evidence="1" key="1">
    <citation type="submission" date="2020-10" db="EMBL/GenBank/DDBJ databases">
        <title>Connecting structure to function with the recovery of over 1000 high-quality activated sludge metagenome-assembled genomes encoding full-length rRNA genes using long-read sequencing.</title>
        <authorList>
            <person name="Singleton C.M."/>
            <person name="Petriglieri F."/>
            <person name="Kristensen J.M."/>
            <person name="Kirkegaard R.H."/>
            <person name="Michaelsen T.Y."/>
            <person name="Andersen M.H."/>
            <person name="Karst S.M."/>
            <person name="Dueholm M.S."/>
            <person name="Nielsen P.H."/>
            <person name="Albertsen M."/>
        </authorList>
    </citation>
    <scope>NUCLEOTIDE SEQUENCE</scope>
    <source>
        <strain evidence="1">OdNE_18-Q3-R46-58_BAT3C.305</strain>
    </source>
</reference>
<evidence type="ECO:0000313" key="2">
    <source>
        <dbReference type="Proteomes" id="UP000808146"/>
    </source>
</evidence>
<dbReference type="EMBL" id="JADKBR010000026">
    <property type="protein sequence ID" value="MBK8892290.1"/>
    <property type="molecule type" value="Genomic_DNA"/>
</dbReference>
<dbReference type="Proteomes" id="UP000808146">
    <property type="component" value="Unassembled WGS sequence"/>
</dbReference>
<protein>
    <submittedName>
        <fullName evidence="1">Uncharacterized protein</fullName>
    </submittedName>
</protein>
<gene>
    <name evidence="1" type="ORF">IPN75_18960</name>
</gene>
<dbReference type="AlphaFoldDB" id="A0A9D7LUF9"/>
<accession>A0A9D7LUF9</accession>
<comment type="caution">
    <text evidence="1">The sequence shown here is derived from an EMBL/GenBank/DDBJ whole genome shotgun (WGS) entry which is preliminary data.</text>
</comment>
<evidence type="ECO:0000313" key="1">
    <source>
        <dbReference type="EMBL" id="MBK8892290.1"/>
    </source>
</evidence>
<name>A0A9D7LUF9_9RHOO</name>
<sequence>MVLTLELPIRHTRPDPFSAYESRFGDLPAWLDDVAAAEARALASQALRRGTPLCPDDDFS</sequence>
<proteinExistence type="predicted"/>
<organism evidence="1 2">
    <name type="scientific">Candidatus Dechloromonas phosphorivorans</name>
    <dbReference type="NCBI Taxonomy" id="2899244"/>
    <lineage>
        <taxon>Bacteria</taxon>
        <taxon>Pseudomonadati</taxon>
        <taxon>Pseudomonadota</taxon>
        <taxon>Betaproteobacteria</taxon>
        <taxon>Rhodocyclales</taxon>
        <taxon>Azonexaceae</taxon>
        <taxon>Dechloromonas</taxon>
    </lineage>
</organism>